<keyword evidence="2" id="KW-0489">Methyltransferase</keyword>
<keyword evidence="3" id="KW-1185">Reference proteome</keyword>
<accession>A0ABY4TW59</accession>
<dbReference type="EMBL" id="CP098401">
    <property type="protein sequence ID" value="URW76578.1"/>
    <property type="molecule type" value="Genomic_DNA"/>
</dbReference>
<gene>
    <name evidence="2" type="ORF">M9980_05030</name>
</gene>
<evidence type="ECO:0000313" key="3">
    <source>
        <dbReference type="Proteomes" id="UP001055580"/>
    </source>
</evidence>
<keyword evidence="2" id="KW-0808">Transferase</keyword>
<dbReference type="Proteomes" id="UP001055580">
    <property type="component" value="Chromosome"/>
</dbReference>
<sequence>MTSSTDWTGAVGDVWAAEWRRTDRSLADLSRHLDVAILAAAPPHPFRAFDIGCGAGATSLALATARPDATIIGIDLSEALVEVARWRADHVSTEVSTATVLPRRREPRVTEHPACGSGLPPAREHGMDDPARLNFQTADATQAAAGHAPVDLFVSRHGVMFFDDPVAAFTAFHAAAAPDARLVFSCFRDWSLNAFAAELAAAVGGQPPVPGAGPFAFAARDHVAAILATAGWRDAQATPVDFAYRAGAGEDPVADALGFFQRIGPAAPILRAADPADRPAMLARLRAVIEARRNGDTIDFPAAAWIWSATAQSGERP</sequence>
<proteinExistence type="predicted"/>
<evidence type="ECO:0000313" key="2">
    <source>
        <dbReference type="EMBL" id="URW76578.1"/>
    </source>
</evidence>
<dbReference type="GO" id="GO:0008168">
    <property type="term" value="F:methyltransferase activity"/>
    <property type="evidence" value="ECO:0007669"/>
    <property type="project" value="UniProtKB-KW"/>
</dbReference>
<name>A0ABY4TW59_9SPHN</name>
<organism evidence="2 3">
    <name type="scientific">Sphingomonas donggukensis</name>
    <dbReference type="NCBI Taxonomy" id="2949093"/>
    <lineage>
        <taxon>Bacteria</taxon>
        <taxon>Pseudomonadati</taxon>
        <taxon>Pseudomonadota</taxon>
        <taxon>Alphaproteobacteria</taxon>
        <taxon>Sphingomonadales</taxon>
        <taxon>Sphingomonadaceae</taxon>
        <taxon>Sphingomonas</taxon>
    </lineage>
</organism>
<dbReference type="SUPFAM" id="SSF53335">
    <property type="entry name" value="S-adenosyl-L-methionine-dependent methyltransferases"/>
    <property type="match status" value="1"/>
</dbReference>
<dbReference type="PANTHER" id="PTHR43861">
    <property type="entry name" value="TRANS-ACONITATE 2-METHYLTRANSFERASE-RELATED"/>
    <property type="match status" value="1"/>
</dbReference>
<evidence type="ECO:0000256" key="1">
    <source>
        <dbReference type="SAM" id="MobiDB-lite"/>
    </source>
</evidence>
<dbReference type="CDD" id="cd02440">
    <property type="entry name" value="AdoMet_MTases"/>
    <property type="match status" value="1"/>
</dbReference>
<reference evidence="2" key="1">
    <citation type="submission" date="2022-05" db="EMBL/GenBank/DDBJ databases">
        <title>Sphingomonas sp. strain RMG20 Genome sequencing and assembly.</title>
        <authorList>
            <person name="Kim I."/>
        </authorList>
    </citation>
    <scope>NUCLEOTIDE SEQUENCE</scope>
    <source>
        <strain evidence="2">RMG20</strain>
    </source>
</reference>
<feature type="region of interest" description="Disordered" evidence="1">
    <location>
        <begin position="103"/>
        <end position="126"/>
    </location>
</feature>
<dbReference type="Gene3D" id="3.40.50.150">
    <property type="entry name" value="Vaccinia Virus protein VP39"/>
    <property type="match status" value="1"/>
</dbReference>
<protein>
    <submittedName>
        <fullName evidence="2">Methyltransferase domain-containing protein</fullName>
    </submittedName>
</protein>
<dbReference type="RefSeq" id="WP_250754079.1">
    <property type="nucleotide sequence ID" value="NZ_CP098401.1"/>
</dbReference>
<dbReference type="Pfam" id="PF13489">
    <property type="entry name" value="Methyltransf_23"/>
    <property type="match status" value="1"/>
</dbReference>
<dbReference type="GO" id="GO:0032259">
    <property type="term" value="P:methylation"/>
    <property type="evidence" value="ECO:0007669"/>
    <property type="project" value="UniProtKB-KW"/>
</dbReference>
<dbReference type="InterPro" id="IPR029063">
    <property type="entry name" value="SAM-dependent_MTases_sf"/>
</dbReference>